<evidence type="ECO:0000313" key="8">
    <source>
        <dbReference type="Proteomes" id="UP000028868"/>
    </source>
</evidence>
<name>A0A059NW37_9BACI</name>
<dbReference type="InterPro" id="IPR014284">
    <property type="entry name" value="RNA_pol_sigma-70_dom"/>
</dbReference>
<dbReference type="SUPFAM" id="SSF88946">
    <property type="entry name" value="Sigma2 domain of RNA polymerase sigma factors"/>
    <property type="match status" value="1"/>
</dbReference>
<dbReference type="RefSeq" id="WP_035507898.1">
    <property type="nucleotide sequence ID" value="NZ_CCDH010000002.1"/>
</dbReference>
<evidence type="ECO:0000259" key="6">
    <source>
        <dbReference type="Pfam" id="PF08281"/>
    </source>
</evidence>
<dbReference type="InterPro" id="IPR013249">
    <property type="entry name" value="RNA_pol_sigma70_r4_t2"/>
</dbReference>
<accession>A0A059NW37</accession>
<keyword evidence="3" id="KW-0731">Sigma factor</keyword>
<sequence>MDNRKLESWYEEYSQDIFNFLVYYNQTDDVDDLLQEVFFKAWKKSCTFKGNSSPKTWLYSIARRVSIDNFRKQKLKNLFRLQENLEHVDTPEKRLMDKEEIIELHNAIKSLKRSYREVVICRGILELSINETAEILQWSNEKVNTTYHRAKLKLGEILTFQGRMSDEAAR</sequence>
<comment type="caution">
    <text evidence="7">The sequence shown here is derived from an EMBL/GenBank/DDBJ whole genome shotgun (WGS) entry which is preliminary data.</text>
</comment>
<evidence type="ECO:0000259" key="5">
    <source>
        <dbReference type="Pfam" id="PF04542"/>
    </source>
</evidence>
<evidence type="ECO:0000256" key="4">
    <source>
        <dbReference type="ARBA" id="ARBA00023163"/>
    </source>
</evidence>
<comment type="similarity">
    <text evidence="1">Belongs to the sigma-70 factor family. ECF subfamily.</text>
</comment>
<dbReference type="Pfam" id="PF08281">
    <property type="entry name" value="Sigma70_r4_2"/>
    <property type="match status" value="1"/>
</dbReference>
<feature type="domain" description="RNA polymerase sigma-70 region 2" evidence="5">
    <location>
        <begin position="10"/>
        <end position="74"/>
    </location>
</feature>
<dbReference type="InterPro" id="IPR013325">
    <property type="entry name" value="RNA_pol_sigma_r2"/>
</dbReference>
<reference evidence="7 8" key="2">
    <citation type="submission" date="2014-05" db="EMBL/GenBank/DDBJ databases">
        <title>Draft genome sequence of Halobacillus karajensis HK-03.</title>
        <authorList>
            <person name="Khelaifia S."/>
            <person name="Croce O."/>
            <person name="Lagier J.C."/>
            <person name="Raoult D."/>
        </authorList>
    </citation>
    <scope>NUCLEOTIDE SEQUENCE [LARGE SCALE GENOMIC DNA]</scope>
    <source>
        <strain evidence="7 8">HD-03</strain>
    </source>
</reference>
<evidence type="ECO:0000256" key="2">
    <source>
        <dbReference type="ARBA" id="ARBA00023015"/>
    </source>
</evidence>
<keyword evidence="2" id="KW-0805">Transcription regulation</keyword>
<reference evidence="8" key="1">
    <citation type="submission" date="2014-03" db="EMBL/GenBank/DDBJ databases">
        <authorList>
            <person name="Urmite Genomes U."/>
        </authorList>
    </citation>
    <scope>NUCLEOTIDE SEQUENCE [LARGE SCALE GENOMIC DNA]</scope>
    <source>
        <strain evidence="8">HD-03</strain>
    </source>
</reference>
<keyword evidence="8" id="KW-1185">Reference proteome</keyword>
<evidence type="ECO:0000256" key="3">
    <source>
        <dbReference type="ARBA" id="ARBA00023082"/>
    </source>
</evidence>
<proteinExistence type="inferred from homology"/>
<dbReference type="Gene3D" id="1.10.1740.10">
    <property type="match status" value="1"/>
</dbReference>
<dbReference type="InterPro" id="IPR007627">
    <property type="entry name" value="RNA_pol_sigma70_r2"/>
</dbReference>
<dbReference type="PANTHER" id="PTHR43133:SF60">
    <property type="entry name" value="RNA POLYMERASE SIGMA FACTOR SIGV"/>
    <property type="match status" value="1"/>
</dbReference>
<dbReference type="Gene3D" id="1.10.10.10">
    <property type="entry name" value="Winged helix-like DNA-binding domain superfamily/Winged helix DNA-binding domain"/>
    <property type="match status" value="1"/>
</dbReference>
<dbReference type="AlphaFoldDB" id="A0A059NW37"/>
<organism evidence="7 8">
    <name type="scientific">Halobacillus karajensis</name>
    <dbReference type="NCBI Taxonomy" id="195088"/>
    <lineage>
        <taxon>Bacteria</taxon>
        <taxon>Bacillati</taxon>
        <taxon>Bacillota</taxon>
        <taxon>Bacilli</taxon>
        <taxon>Bacillales</taxon>
        <taxon>Bacillaceae</taxon>
        <taxon>Halobacillus</taxon>
    </lineage>
</organism>
<dbReference type="InterPro" id="IPR013324">
    <property type="entry name" value="RNA_pol_sigma_r3/r4-like"/>
</dbReference>
<dbReference type="EMBL" id="CCDI010000002">
    <property type="protein sequence ID" value="CDQ23599.1"/>
    <property type="molecule type" value="Genomic_DNA"/>
</dbReference>
<feature type="domain" description="RNA polymerase sigma factor 70 region 4 type 2" evidence="6">
    <location>
        <begin position="103"/>
        <end position="154"/>
    </location>
</feature>
<dbReference type="InterPro" id="IPR039425">
    <property type="entry name" value="RNA_pol_sigma-70-like"/>
</dbReference>
<gene>
    <name evidence="7" type="primary">sigX_2</name>
    <name evidence="7" type="ORF">BN983_01845</name>
</gene>
<dbReference type="SUPFAM" id="SSF88659">
    <property type="entry name" value="Sigma3 and sigma4 domains of RNA polymerase sigma factors"/>
    <property type="match status" value="1"/>
</dbReference>
<dbReference type="Proteomes" id="UP000028868">
    <property type="component" value="Unassembled WGS sequence"/>
</dbReference>
<dbReference type="InterPro" id="IPR036388">
    <property type="entry name" value="WH-like_DNA-bd_sf"/>
</dbReference>
<dbReference type="GO" id="GO:0003677">
    <property type="term" value="F:DNA binding"/>
    <property type="evidence" value="ECO:0007669"/>
    <property type="project" value="InterPro"/>
</dbReference>
<dbReference type="PANTHER" id="PTHR43133">
    <property type="entry name" value="RNA POLYMERASE ECF-TYPE SIGMA FACTO"/>
    <property type="match status" value="1"/>
</dbReference>
<protein>
    <submittedName>
        <fullName evidence="7">RNA polymerase sigma factor SigX</fullName>
    </submittedName>
</protein>
<dbReference type="Pfam" id="PF04542">
    <property type="entry name" value="Sigma70_r2"/>
    <property type="match status" value="1"/>
</dbReference>
<keyword evidence="4" id="KW-0804">Transcription</keyword>
<evidence type="ECO:0000313" key="7">
    <source>
        <dbReference type="EMBL" id="CDQ23599.1"/>
    </source>
</evidence>
<dbReference type="GO" id="GO:0016987">
    <property type="term" value="F:sigma factor activity"/>
    <property type="evidence" value="ECO:0007669"/>
    <property type="project" value="UniProtKB-KW"/>
</dbReference>
<dbReference type="NCBIfam" id="TIGR02937">
    <property type="entry name" value="sigma70-ECF"/>
    <property type="match status" value="1"/>
</dbReference>
<evidence type="ECO:0000256" key="1">
    <source>
        <dbReference type="ARBA" id="ARBA00010641"/>
    </source>
</evidence>
<dbReference type="GO" id="GO:0006352">
    <property type="term" value="P:DNA-templated transcription initiation"/>
    <property type="evidence" value="ECO:0007669"/>
    <property type="project" value="InterPro"/>
</dbReference>